<dbReference type="EMBL" id="CAJNNW010014250">
    <property type="protein sequence ID" value="CAE8656388.1"/>
    <property type="molecule type" value="Genomic_DNA"/>
</dbReference>
<evidence type="ECO:0000313" key="2">
    <source>
        <dbReference type="Proteomes" id="UP000626109"/>
    </source>
</evidence>
<accession>A0A813IW87</accession>
<organism evidence="1 2">
    <name type="scientific">Polarella glacialis</name>
    <name type="common">Dinoflagellate</name>
    <dbReference type="NCBI Taxonomy" id="89957"/>
    <lineage>
        <taxon>Eukaryota</taxon>
        <taxon>Sar</taxon>
        <taxon>Alveolata</taxon>
        <taxon>Dinophyceae</taxon>
        <taxon>Suessiales</taxon>
        <taxon>Suessiaceae</taxon>
        <taxon>Polarella</taxon>
    </lineage>
</organism>
<dbReference type="AlphaFoldDB" id="A0A813IW87"/>
<dbReference type="Proteomes" id="UP000626109">
    <property type="component" value="Unassembled WGS sequence"/>
</dbReference>
<gene>
    <name evidence="1" type="ORF">PGLA2088_LOCUS12168</name>
</gene>
<reference evidence="1" key="1">
    <citation type="submission" date="2021-02" db="EMBL/GenBank/DDBJ databases">
        <authorList>
            <person name="Dougan E. K."/>
            <person name="Rhodes N."/>
            <person name="Thang M."/>
            <person name="Chan C."/>
        </authorList>
    </citation>
    <scope>NUCLEOTIDE SEQUENCE</scope>
</reference>
<evidence type="ECO:0000313" key="1">
    <source>
        <dbReference type="EMBL" id="CAE8656388.1"/>
    </source>
</evidence>
<name>A0A813IW87_POLGL</name>
<sequence>MLFTDPHIQQKVKESDHRHGHLGVTFVEYRLPRLIRVKAWFRISQCYGHLEYLEKAKDLLAKALEMCDDPDVMPTLAQHSLRMNYANKFWNVEELEVDCIFPDRYSAEGMGSRSQQTVVIELQRTCHRASSGMRP</sequence>
<comment type="caution">
    <text evidence="1">The sequence shown here is derived from an EMBL/GenBank/DDBJ whole genome shotgun (WGS) entry which is preliminary data.</text>
</comment>
<proteinExistence type="predicted"/>
<protein>
    <submittedName>
        <fullName evidence="1">Uncharacterized protein</fullName>
    </submittedName>
</protein>